<dbReference type="PROSITE" id="PS51257">
    <property type="entry name" value="PROKAR_LIPOPROTEIN"/>
    <property type="match status" value="1"/>
</dbReference>
<dbReference type="EnsemblMetazoa" id="AFUN018607-RA">
    <property type="protein sequence ID" value="AFUN018607-PA"/>
    <property type="gene ID" value="AFUN018607"/>
</dbReference>
<dbReference type="PANTHER" id="PTHR24260:SF147">
    <property type="entry name" value="EG:BACR7A4.3 PROTEIN-RELATED"/>
    <property type="match status" value="1"/>
</dbReference>
<dbReference type="Gene3D" id="2.40.10.10">
    <property type="entry name" value="Trypsin-like serine proteases"/>
    <property type="match status" value="1"/>
</dbReference>
<protein>
    <submittedName>
        <fullName evidence="4">Peptidase S1 domain-containing protein</fullName>
    </submittedName>
</protein>
<dbReference type="VEuPathDB" id="VectorBase:AFUN2_008558"/>
<dbReference type="AlphaFoldDB" id="A0A4Y0BI37"/>
<dbReference type="SMART" id="SM00020">
    <property type="entry name" value="Tryp_SPc"/>
    <property type="match status" value="1"/>
</dbReference>
<dbReference type="Pfam" id="PF00089">
    <property type="entry name" value="Trypsin"/>
    <property type="match status" value="1"/>
</dbReference>
<feature type="domain" description="Peptidase S1" evidence="3">
    <location>
        <begin position="10"/>
        <end position="247"/>
    </location>
</feature>
<sequence>MAKVVLTLVLLFGTVFGCWAQMENFVRPVEMGEYSSVVFVGTPRDQQCIGIVINANHVLTSGTCVMTNQAASIYPPRLVQVIGGNLLPYNPGPTRQIRTAQHIFVHENFRVRPNDNNIAIIRLAAPFHLPSNAIEEAHIRMRIVPQGYQCDVVRVAETGTRLLLAYNVFIRNRNLCDSCCFQLIRNEENLCVETITDDNIGLVQGDAMFCDGELTAIAATSVSQTQTRNFHFSQIRFYTHWIQQQLTRTHPMPVGWNPNEF</sequence>
<feature type="signal peptide" evidence="2">
    <location>
        <begin position="1"/>
        <end position="20"/>
    </location>
</feature>
<dbReference type="InterPro" id="IPR009003">
    <property type="entry name" value="Peptidase_S1_PA"/>
</dbReference>
<dbReference type="InterPro" id="IPR051333">
    <property type="entry name" value="CLIP_Serine_Protease"/>
</dbReference>
<dbReference type="PANTHER" id="PTHR24260">
    <property type="match status" value="1"/>
</dbReference>
<comment type="similarity">
    <text evidence="1">Belongs to the peptidase S1 family. CLIP subfamily.</text>
</comment>
<evidence type="ECO:0000313" key="4">
    <source>
        <dbReference type="EnsemblMetazoa" id="AFUN018607-PA"/>
    </source>
</evidence>
<feature type="chain" id="PRO_5021302610" evidence="2">
    <location>
        <begin position="21"/>
        <end position="261"/>
    </location>
</feature>
<dbReference type="VEuPathDB" id="VectorBase:AFUN018607"/>
<evidence type="ECO:0000259" key="3">
    <source>
        <dbReference type="PROSITE" id="PS50240"/>
    </source>
</evidence>
<name>A0A4Y0BI37_ANOFN</name>
<dbReference type="STRING" id="62324.A0A4Y0BI37"/>
<dbReference type="PROSITE" id="PS50240">
    <property type="entry name" value="TRYPSIN_DOM"/>
    <property type="match status" value="1"/>
</dbReference>
<dbReference type="GO" id="GO:0006508">
    <property type="term" value="P:proteolysis"/>
    <property type="evidence" value="ECO:0007669"/>
    <property type="project" value="InterPro"/>
</dbReference>
<proteinExistence type="inferred from homology"/>
<dbReference type="GO" id="GO:0004252">
    <property type="term" value="F:serine-type endopeptidase activity"/>
    <property type="evidence" value="ECO:0007669"/>
    <property type="project" value="InterPro"/>
</dbReference>
<evidence type="ECO:0000256" key="2">
    <source>
        <dbReference type="SAM" id="SignalP"/>
    </source>
</evidence>
<accession>A0A4Y0BI37</accession>
<dbReference type="SUPFAM" id="SSF50494">
    <property type="entry name" value="Trypsin-like serine proteases"/>
    <property type="match status" value="1"/>
</dbReference>
<dbReference type="InterPro" id="IPR043504">
    <property type="entry name" value="Peptidase_S1_PA_chymotrypsin"/>
</dbReference>
<organism evidence="4">
    <name type="scientific">Anopheles funestus</name>
    <name type="common">African malaria mosquito</name>
    <dbReference type="NCBI Taxonomy" id="62324"/>
    <lineage>
        <taxon>Eukaryota</taxon>
        <taxon>Metazoa</taxon>
        <taxon>Ecdysozoa</taxon>
        <taxon>Arthropoda</taxon>
        <taxon>Hexapoda</taxon>
        <taxon>Insecta</taxon>
        <taxon>Pterygota</taxon>
        <taxon>Neoptera</taxon>
        <taxon>Endopterygota</taxon>
        <taxon>Diptera</taxon>
        <taxon>Nematocera</taxon>
        <taxon>Culicoidea</taxon>
        <taxon>Culicidae</taxon>
        <taxon>Anophelinae</taxon>
        <taxon>Anopheles</taxon>
    </lineage>
</organism>
<evidence type="ECO:0000256" key="1">
    <source>
        <dbReference type="ARBA" id="ARBA00024195"/>
    </source>
</evidence>
<dbReference type="InterPro" id="IPR001254">
    <property type="entry name" value="Trypsin_dom"/>
</dbReference>
<keyword evidence="2" id="KW-0732">Signal</keyword>
<reference evidence="4" key="1">
    <citation type="submission" date="2020-05" db="UniProtKB">
        <authorList>
            <consortium name="EnsemblMetazoa"/>
        </authorList>
    </citation>
    <scope>IDENTIFICATION</scope>
    <source>
        <strain evidence="4">FUMOZ</strain>
    </source>
</reference>